<feature type="region of interest" description="Disordered" evidence="1">
    <location>
        <begin position="86"/>
        <end position="122"/>
    </location>
</feature>
<evidence type="ECO:0000313" key="2">
    <source>
        <dbReference type="EMBL" id="GIF04055.1"/>
    </source>
</evidence>
<dbReference type="EMBL" id="BOMW01000015">
    <property type="protein sequence ID" value="GIF04055.1"/>
    <property type="molecule type" value="Genomic_DNA"/>
</dbReference>
<feature type="compositionally biased region" description="Basic and acidic residues" evidence="1">
    <location>
        <begin position="113"/>
        <end position="122"/>
    </location>
</feature>
<keyword evidence="3" id="KW-1185">Reference proteome</keyword>
<sequence>MAERAGRQPRIASVRRRQPHAASRPSPAATRGAAAGRGGRVGLAGGHGSRPGRRAWLLAVRAVARRAVPAGAQGCVTILDAPLSTSRAPAACRPRRWSEIPCGNSSDTGSAADGRDLTKIKE</sequence>
<comment type="caution">
    <text evidence="2">The sequence shown here is derived from an EMBL/GenBank/DDBJ whole genome shotgun (WGS) entry which is preliminary data.</text>
</comment>
<accession>A0A919N450</accession>
<reference evidence="2" key="1">
    <citation type="submission" date="2021-01" db="EMBL/GenBank/DDBJ databases">
        <title>Whole genome shotgun sequence of Actinoplanes siamensis NBRC 109076.</title>
        <authorList>
            <person name="Komaki H."/>
            <person name="Tamura T."/>
        </authorList>
    </citation>
    <scope>NUCLEOTIDE SEQUENCE</scope>
    <source>
        <strain evidence="2">NBRC 109076</strain>
    </source>
</reference>
<organism evidence="2 3">
    <name type="scientific">Actinoplanes siamensis</name>
    <dbReference type="NCBI Taxonomy" id="1223317"/>
    <lineage>
        <taxon>Bacteria</taxon>
        <taxon>Bacillati</taxon>
        <taxon>Actinomycetota</taxon>
        <taxon>Actinomycetes</taxon>
        <taxon>Micromonosporales</taxon>
        <taxon>Micromonosporaceae</taxon>
        <taxon>Actinoplanes</taxon>
    </lineage>
</organism>
<feature type="compositionally biased region" description="Low complexity" evidence="1">
    <location>
        <begin position="20"/>
        <end position="34"/>
    </location>
</feature>
<gene>
    <name evidence="2" type="ORF">Asi03nite_15930</name>
</gene>
<evidence type="ECO:0000256" key="1">
    <source>
        <dbReference type="SAM" id="MobiDB-lite"/>
    </source>
</evidence>
<protein>
    <submittedName>
        <fullName evidence="2">Uncharacterized protein</fullName>
    </submittedName>
</protein>
<feature type="compositionally biased region" description="Gly residues" evidence="1">
    <location>
        <begin position="35"/>
        <end position="49"/>
    </location>
</feature>
<feature type="region of interest" description="Disordered" evidence="1">
    <location>
        <begin position="1"/>
        <end position="51"/>
    </location>
</feature>
<dbReference type="AlphaFoldDB" id="A0A919N450"/>
<evidence type="ECO:0000313" key="3">
    <source>
        <dbReference type="Proteomes" id="UP000629619"/>
    </source>
</evidence>
<dbReference type="Proteomes" id="UP000629619">
    <property type="component" value="Unassembled WGS sequence"/>
</dbReference>
<proteinExistence type="predicted"/>
<name>A0A919N450_9ACTN</name>